<evidence type="ECO:0000313" key="1">
    <source>
        <dbReference type="EMBL" id="KAG5643107.1"/>
    </source>
</evidence>
<dbReference type="EMBL" id="JABCKV010000134">
    <property type="protein sequence ID" value="KAG5643107.1"/>
    <property type="molecule type" value="Genomic_DNA"/>
</dbReference>
<sequence>MSAPIIPPGNDYPEPGRYYVFTQYGTSRAWTLQCGEHINLQNYSGYNQDQIFLCDRVVSTNKLGFVNKPTNRRILRNQFEDIRARPHGTPSVWESFSFEPQRTGGFRMSSMIRDTESPVRRVREYGESWFTINPKRANSFPLIVGVTEVQV</sequence>
<evidence type="ECO:0000313" key="2">
    <source>
        <dbReference type="Proteomes" id="UP000775547"/>
    </source>
</evidence>
<organism evidence="1 2">
    <name type="scientific">Asterophora parasitica</name>
    <dbReference type="NCBI Taxonomy" id="117018"/>
    <lineage>
        <taxon>Eukaryota</taxon>
        <taxon>Fungi</taxon>
        <taxon>Dikarya</taxon>
        <taxon>Basidiomycota</taxon>
        <taxon>Agaricomycotina</taxon>
        <taxon>Agaricomycetes</taxon>
        <taxon>Agaricomycetidae</taxon>
        <taxon>Agaricales</taxon>
        <taxon>Tricholomatineae</taxon>
        <taxon>Lyophyllaceae</taxon>
        <taxon>Asterophora</taxon>
    </lineage>
</organism>
<dbReference type="AlphaFoldDB" id="A0A9P7G9S2"/>
<reference evidence="1" key="2">
    <citation type="submission" date="2021-10" db="EMBL/GenBank/DDBJ databases">
        <title>Phylogenomics reveals ancestral predisposition of the termite-cultivated fungus Termitomyces towards a domesticated lifestyle.</title>
        <authorList>
            <person name="Auxier B."/>
            <person name="Grum-Grzhimaylo A."/>
            <person name="Cardenas M.E."/>
            <person name="Lodge J.D."/>
            <person name="Laessoe T."/>
            <person name="Pedersen O."/>
            <person name="Smith M.E."/>
            <person name="Kuyper T.W."/>
            <person name="Franco-Molano E.A."/>
            <person name="Baroni T.J."/>
            <person name="Aanen D.K."/>
        </authorList>
    </citation>
    <scope>NUCLEOTIDE SEQUENCE</scope>
    <source>
        <strain evidence="1">AP01</strain>
        <tissue evidence="1">Mycelium</tissue>
    </source>
</reference>
<keyword evidence="2" id="KW-1185">Reference proteome</keyword>
<dbReference type="OrthoDB" id="2955614at2759"/>
<accession>A0A9P7G9S2</accession>
<reference evidence="1" key="1">
    <citation type="submission" date="2020-07" db="EMBL/GenBank/DDBJ databases">
        <authorList>
            <person name="Nieuwenhuis M."/>
            <person name="Van De Peppel L.J.J."/>
        </authorList>
    </citation>
    <scope>NUCLEOTIDE SEQUENCE</scope>
    <source>
        <strain evidence="1">AP01</strain>
        <tissue evidence="1">Mycelium</tissue>
    </source>
</reference>
<comment type="caution">
    <text evidence="1">The sequence shown here is derived from an EMBL/GenBank/DDBJ whole genome shotgun (WGS) entry which is preliminary data.</text>
</comment>
<proteinExistence type="predicted"/>
<protein>
    <submittedName>
        <fullName evidence="1">Uncharacterized protein</fullName>
    </submittedName>
</protein>
<dbReference type="Proteomes" id="UP000775547">
    <property type="component" value="Unassembled WGS sequence"/>
</dbReference>
<gene>
    <name evidence="1" type="ORF">DXG03_001571</name>
</gene>
<name>A0A9P7G9S2_9AGAR</name>